<dbReference type="PROSITE" id="PS50172">
    <property type="entry name" value="BRCT"/>
    <property type="match status" value="1"/>
</dbReference>
<feature type="compositionally biased region" description="Basic and acidic residues" evidence="1">
    <location>
        <begin position="129"/>
        <end position="146"/>
    </location>
</feature>
<protein>
    <recommendedName>
        <fullName evidence="2">BRCT domain-containing protein</fullName>
    </recommendedName>
</protein>
<dbReference type="GeneID" id="85495820"/>
<sequence>MSQSTPRKTHDREAVMSTPTPLRRLSAGTHGQTPRSHPPTPGYCSPHTTRTPKHIATARNPNHTTPGRTPTRPPTPARLLLRSDPDDDAKMARVSPRPPTPPRLAIRTVAQGHLGLGLGTPKRPRSPRSPHDTFKAPRLVVGEHARPRQTSLTTFFTPQPSRPALTLPSTVAVERRIAPLPRPTPLALKHPNSRLPRPPTTPRFTVPVPFGGRVGDNTAASLLKSAKRPDGAPAPVAGDMDEAKCLAPAPRKTAIPLRRPSTRSTTAPARRQPSYPSSLGSGPTARPTNRAVSNPMVKPVITESMEVDEPSTSHPSVSEPTPGRTASAPTRPSARASEPVRPAVRPDMLPKRESLSMPSRREGYDDTARNLSALNAALANLRIPSRARETDTLRPRTRPPTPTVTSTPLPAVGSTPRPRNLSSRPPLAPEKGRLERLMNTESKLFRGVTAYVDVRNEDGADVGSSFIEMLRNGGARVLSRPTENCTHFIYKSGRPNTAAFWRRLDSERRPHVVGLRWVVNSLKAGRRESEAEHCVDFADEVVFQKRTKSMEPKALPLSKLRLVSIPEAPYRAYTPKVPSPLRPMYE</sequence>
<feature type="compositionally biased region" description="Polar residues" evidence="1">
    <location>
        <begin position="274"/>
        <end position="292"/>
    </location>
</feature>
<dbReference type="CDD" id="cd17716">
    <property type="entry name" value="BRCT_microcephalin_rpt1"/>
    <property type="match status" value="1"/>
</dbReference>
<keyword evidence="4" id="KW-1185">Reference proteome</keyword>
<evidence type="ECO:0000259" key="2">
    <source>
        <dbReference type="PROSITE" id="PS50172"/>
    </source>
</evidence>
<feature type="compositionally biased region" description="Basic and acidic residues" evidence="1">
    <location>
        <begin position="81"/>
        <end position="91"/>
    </location>
</feature>
<feature type="compositionally biased region" description="Basic and acidic residues" evidence="1">
    <location>
        <begin position="348"/>
        <end position="364"/>
    </location>
</feature>
<dbReference type="KEGG" id="ccac:CcaHIS019_0407700"/>
<feature type="region of interest" description="Disordered" evidence="1">
    <location>
        <begin position="1"/>
        <end position="147"/>
    </location>
</feature>
<dbReference type="InterPro" id="IPR036420">
    <property type="entry name" value="BRCT_dom_sf"/>
</dbReference>
<proteinExistence type="predicted"/>
<dbReference type="RefSeq" id="XP_060457215.1">
    <property type="nucleotide sequence ID" value="XM_060600641.1"/>
</dbReference>
<dbReference type="InterPro" id="IPR001357">
    <property type="entry name" value="BRCT_dom"/>
</dbReference>
<reference evidence="3" key="1">
    <citation type="journal article" date="2023" name="BMC Genomics">
        <title>Chromosome-level genome assemblies of Cutaneotrichosporon spp. (Trichosporonales, Basidiomycota) reveal imbalanced evolution between nucleotide sequences and chromosome synteny.</title>
        <authorList>
            <person name="Kobayashi Y."/>
            <person name="Kayamori A."/>
            <person name="Aoki K."/>
            <person name="Shiwa Y."/>
            <person name="Matsutani M."/>
            <person name="Fujita N."/>
            <person name="Sugita T."/>
            <person name="Iwasaki W."/>
            <person name="Tanaka N."/>
            <person name="Takashima M."/>
        </authorList>
    </citation>
    <scope>NUCLEOTIDE SEQUENCE</scope>
    <source>
        <strain evidence="3">HIS019</strain>
    </source>
</reference>
<evidence type="ECO:0000313" key="3">
    <source>
        <dbReference type="EMBL" id="BEI91950.1"/>
    </source>
</evidence>
<dbReference type="Proteomes" id="UP001233271">
    <property type="component" value="Chromosome 4"/>
</dbReference>
<gene>
    <name evidence="3" type="ORF">CcaverHIS019_0407700</name>
</gene>
<dbReference type="Gene3D" id="3.40.50.10190">
    <property type="entry name" value="BRCT domain"/>
    <property type="match status" value="1"/>
</dbReference>
<feature type="compositionally biased region" description="Polar residues" evidence="1">
    <location>
        <begin position="310"/>
        <end position="319"/>
    </location>
</feature>
<evidence type="ECO:0000313" key="4">
    <source>
        <dbReference type="Proteomes" id="UP001233271"/>
    </source>
</evidence>
<feature type="region of interest" description="Disordered" evidence="1">
    <location>
        <begin position="182"/>
        <end position="364"/>
    </location>
</feature>
<name>A0AA48QW28_9TREE</name>
<dbReference type="SUPFAM" id="SSF52113">
    <property type="entry name" value="BRCT domain"/>
    <property type="match status" value="1"/>
</dbReference>
<feature type="compositionally biased region" description="Low complexity" evidence="1">
    <location>
        <begin position="324"/>
        <end position="337"/>
    </location>
</feature>
<dbReference type="EMBL" id="AP028215">
    <property type="protein sequence ID" value="BEI91950.1"/>
    <property type="molecule type" value="Genomic_DNA"/>
</dbReference>
<feature type="region of interest" description="Disordered" evidence="1">
    <location>
        <begin position="382"/>
        <end position="429"/>
    </location>
</feature>
<organism evidence="3 4">
    <name type="scientific">Cutaneotrichosporon cavernicola</name>
    <dbReference type="NCBI Taxonomy" id="279322"/>
    <lineage>
        <taxon>Eukaryota</taxon>
        <taxon>Fungi</taxon>
        <taxon>Dikarya</taxon>
        <taxon>Basidiomycota</taxon>
        <taxon>Agaricomycotina</taxon>
        <taxon>Tremellomycetes</taxon>
        <taxon>Trichosporonales</taxon>
        <taxon>Trichosporonaceae</taxon>
        <taxon>Cutaneotrichosporon</taxon>
    </lineage>
</organism>
<feature type="domain" description="BRCT" evidence="2">
    <location>
        <begin position="440"/>
        <end position="535"/>
    </location>
</feature>
<evidence type="ECO:0000256" key="1">
    <source>
        <dbReference type="SAM" id="MobiDB-lite"/>
    </source>
</evidence>
<feature type="compositionally biased region" description="Low complexity" evidence="1">
    <location>
        <begin position="403"/>
        <end position="425"/>
    </location>
</feature>
<accession>A0AA48QW28</accession>
<dbReference type="AlphaFoldDB" id="A0AA48QW28"/>